<comment type="caution">
    <text evidence="1">The sequence shown here is derived from an EMBL/GenBank/DDBJ whole genome shotgun (WGS) entry which is preliminary data.</text>
</comment>
<proteinExistence type="predicted"/>
<evidence type="ECO:0000313" key="2">
    <source>
        <dbReference type="Proteomes" id="UP000003082"/>
    </source>
</evidence>
<accession>B9CZB4</accession>
<dbReference type="Proteomes" id="UP000003082">
    <property type="component" value="Unassembled WGS sequence"/>
</dbReference>
<dbReference type="EMBL" id="ACFU01000003">
    <property type="protein sequence ID" value="EEF14937.1"/>
    <property type="molecule type" value="Genomic_DNA"/>
</dbReference>
<dbReference type="STRING" id="553218.CAMRE0001_1700"/>
<reference evidence="1 2" key="1">
    <citation type="submission" date="2008-08" db="EMBL/GenBank/DDBJ databases">
        <authorList>
            <person name="Madupu R."/>
            <person name="Durkin A.S."/>
            <person name="Torralba M."/>
            <person name="Methe B."/>
            <person name="Sutton G.G."/>
            <person name="Strausberg R.L."/>
            <person name="Nelson K.E."/>
        </authorList>
    </citation>
    <scope>NUCLEOTIDE SEQUENCE [LARGE SCALE GENOMIC DNA]</scope>
    <source>
        <strain evidence="1 2">RM3267</strain>
    </source>
</reference>
<evidence type="ECO:0000313" key="1">
    <source>
        <dbReference type="EMBL" id="EEF14937.1"/>
    </source>
</evidence>
<keyword evidence="2" id="KW-1185">Reference proteome</keyword>
<gene>
    <name evidence="1" type="ORF">CAMRE0001_1700</name>
</gene>
<protein>
    <submittedName>
        <fullName evidence="1">Uncharacterized protein</fullName>
    </submittedName>
</protein>
<organism evidence="1 2">
    <name type="scientific">Campylobacter rectus RM3267</name>
    <dbReference type="NCBI Taxonomy" id="553218"/>
    <lineage>
        <taxon>Bacteria</taxon>
        <taxon>Pseudomonadati</taxon>
        <taxon>Campylobacterota</taxon>
        <taxon>Epsilonproteobacteria</taxon>
        <taxon>Campylobacterales</taxon>
        <taxon>Campylobacteraceae</taxon>
        <taxon>Campylobacter</taxon>
    </lineage>
</organism>
<sequence length="40" mass="4735">MVSNLAFREIWRILIYRILSQIAQDFEMIFGALQLKFCVG</sequence>
<dbReference type="AlphaFoldDB" id="B9CZB4"/>
<name>B9CZB4_CAMRE</name>